<evidence type="ECO:0000259" key="8">
    <source>
        <dbReference type="Pfam" id="PF01435"/>
    </source>
</evidence>
<evidence type="ECO:0000256" key="3">
    <source>
        <dbReference type="ARBA" id="ARBA00022801"/>
    </source>
</evidence>
<dbReference type="AlphaFoldDB" id="A0A7Y9LFJ3"/>
<dbReference type="Gene3D" id="3.30.2010.10">
    <property type="entry name" value="Metalloproteases ('zincins'), catalytic domain"/>
    <property type="match status" value="1"/>
</dbReference>
<dbReference type="GO" id="GO:0006508">
    <property type="term" value="P:proteolysis"/>
    <property type="evidence" value="ECO:0007669"/>
    <property type="project" value="UniProtKB-KW"/>
</dbReference>
<organism evidence="9 10">
    <name type="scientific">Microlunatus parietis</name>
    <dbReference type="NCBI Taxonomy" id="682979"/>
    <lineage>
        <taxon>Bacteria</taxon>
        <taxon>Bacillati</taxon>
        <taxon>Actinomycetota</taxon>
        <taxon>Actinomycetes</taxon>
        <taxon>Propionibacteriales</taxon>
        <taxon>Propionibacteriaceae</taxon>
        <taxon>Microlunatus</taxon>
    </lineage>
</organism>
<sequence length="257" mass="27465">MILVAALVAYTLLTMFLAPLLLGRGHWRIDRPRLCLWLWFALFLSGLVSAAAAIGLAITYGIEAHLAASREDWLVPTGGTVLAWISLGLAGGLLSVVGTKLGAMIIAERKLRADFARLISTAGYRQETIAGLSVHYINSPRPLACGLRGRTAEIVVSSGLADRLSPAEVRAVIEHERAHLRGRHDLATRLAALSCACLPTLIASRELHRATLLLTELIADDAAARHCGAGITASALAKLSTGDDHLFHLRAQRLLPA</sequence>
<accession>A0A7Y9LFJ3</accession>
<dbReference type="Pfam" id="PF01435">
    <property type="entry name" value="Peptidase_M48"/>
    <property type="match status" value="1"/>
</dbReference>
<reference evidence="9 10" key="1">
    <citation type="submission" date="2020-07" db="EMBL/GenBank/DDBJ databases">
        <title>Sequencing the genomes of 1000 actinobacteria strains.</title>
        <authorList>
            <person name="Klenk H.-P."/>
        </authorList>
    </citation>
    <scope>NUCLEOTIDE SEQUENCE [LARGE SCALE GENOMIC DNA]</scope>
    <source>
        <strain evidence="9 10">DSM 22083</strain>
    </source>
</reference>
<evidence type="ECO:0000313" key="9">
    <source>
        <dbReference type="EMBL" id="NYE75045.1"/>
    </source>
</evidence>
<proteinExistence type="inferred from homology"/>
<keyword evidence="7" id="KW-1133">Transmembrane helix</keyword>
<dbReference type="GO" id="GO:0004222">
    <property type="term" value="F:metalloendopeptidase activity"/>
    <property type="evidence" value="ECO:0007669"/>
    <property type="project" value="InterPro"/>
</dbReference>
<dbReference type="RefSeq" id="WP_179757618.1">
    <property type="nucleotide sequence ID" value="NZ_JACCBU010000001.1"/>
</dbReference>
<comment type="cofactor">
    <cofactor evidence="6">
        <name>Zn(2+)</name>
        <dbReference type="ChEBI" id="CHEBI:29105"/>
    </cofactor>
    <text evidence="6">Binds 1 zinc ion per subunit.</text>
</comment>
<dbReference type="InterPro" id="IPR052173">
    <property type="entry name" value="Beta-lactam_resp_regulator"/>
</dbReference>
<dbReference type="PANTHER" id="PTHR34978">
    <property type="entry name" value="POSSIBLE SENSOR-TRANSDUCER PROTEIN BLAR"/>
    <property type="match status" value="1"/>
</dbReference>
<evidence type="ECO:0000256" key="2">
    <source>
        <dbReference type="ARBA" id="ARBA00022723"/>
    </source>
</evidence>
<keyword evidence="5 6" id="KW-0482">Metalloprotease</keyword>
<evidence type="ECO:0000256" key="5">
    <source>
        <dbReference type="ARBA" id="ARBA00023049"/>
    </source>
</evidence>
<dbReference type="InterPro" id="IPR001915">
    <property type="entry name" value="Peptidase_M48"/>
</dbReference>
<dbReference type="Proteomes" id="UP000569914">
    <property type="component" value="Unassembled WGS sequence"/>
</dbReference>
<keyword evidence="10" id="KW-1185">Reference proteome</keyword>
<keyword evidence="7" id="KW-0472">Membrane</keyword>
<feature type="transmembrane region" description="Helical" evidence="7">
    <location>
        <begin position="34"/>
        <end position="62"/>
    </location>
</feature>
<evidence type="ECO:0000256" key="6">
    <source>
        <dbReference type="RuleBase" id="RU003983"/>
    </source>
</evidence>
<keyword evidence="2" id="KW-0479">Metal-binding</keyword>
<gene>
    <name evidence="9" type="ORF">BKA15_006374</name>
</gene>
<dbReference type="PANTHER" id="PTHR34978:SF3">
    <property type="entry name" value="SLR0241 PROTEIN"/>
    <property type="match status" value="1"/>
</dbReference>
<keyword evidence="7" id="KW-0812">Transmembrane</keyword>
<comment type="caution">
    <text evidence="9">The sequence shown here is derived from an EMBL/GenBank/DDBJ whole genome shotgun (WGS) entry which is preliminary data.</text>
</comment>
<dbReference type="EMBL" id="JACCBU010000001">
    <property type="protein sequence ID" value="NYE75045.1"/>
    <property type="molecule type" value="Genomic_DNA"/>
</dbReference>
<feature type="domain" description="Peptidase M48" evidence="8">
    <location>
        <begin position="108"/>
        <end position="197"/>
    </location>
</feature>
<dbReference type="GO" id="GO:0046872">
    <property type="term" value="F:metal ion binding"/>
    <property type="evidence" value="ECO:0007669"/>
    <property type="project" value="UniProtKB-KW"/>
</dbReference>
<keyword evidence="1 6" id="KW-0645">Protease</keyword>
<evidence type="ECO:0000256" key="7">
    <source>
        <dbReference type="SAM" id="Phobius"/>
    </source>
</evidence>
<comment type="similarity">
    <text evidence="6">Belongs to the peptidase M48 family.</text>
</comment>
<evidence type="ECO:0000256" key="4">
    <source>
        <dbReference type="ARBA" id="ARBA00022833"/>
    </source>
</evidence>
<feature type="transmembrane region" description="Helical" evidence="7">
    <location>
        <begin position="82"/>
        <end position="107"/>
    </location>
</feature>
<feature type="transmembrane region" description="Helical" evidence="7">
    <location>
        <begin position="6"/>
        <end position="22"/>
    </location>
</feature>
<protein>
    <submittedName>
        <fullName evidence="9">Zn-dependent protease with chaperone function</fullName>
    </submittedName>
</protein>
<evidence type="ECO:0000313" key="10">
    <source>
        <dbReference type="Proteomes" id="UP000569914"/>
    </source>
</evidence>
<dbReference type="CDD" id="cd07326">
    <property type="entry name" value="M56_BlaR1_MecR1_like"/>
    <property type="match status" value="1"/>
</dbReference>
<evidence type="ECO:0000256" key="1">
    <source>
        <dbReference type="ARBA" id="ARBA00022670"/>
    </source>
</evidence>
<keyword evidence="4 6" id="KW-0862">Zinc</keyword>
<keyword evidence="3 6" id="KW-0378">Hydrolase</keyword>
<name>A0A7Y9LFJ3_9ACTN</name>